<accession>A0A645FAP1</accession>
<sequence>MLLNYLSVKYAYSYADMNRIALYIPVYAAVLGLLMVSNIPFPHAGKWFFTVHRSKKRMLLAAVILAVVVVFRTPGMFAVVNTYIFFGPLLTLLKKCRRKPGVKPCVS</sequence>
<keyword evidence="1" id="KW-1133">Transmembrane helix</keyword>
<feature type="transmembrane region" description="Helical" evidence="1">
    <location>
        <begin position="20"/>
        <end position="39"/>
    </location>
</feature>
<comment type="caution">
    <text evidence="2">The sequence shown here is derived from an EMBL/GenBank/DDBJ whole genome shotgun (WGS) entry which is preliminary data.</text>
</comment>
<organism evidence="2">
    <name type="scientific">bioreactor metagenome</name>
    <dbReference type="NCBI Taxonomy" id="1076179"/>
    <lineage>
        <taxon>unclassified sequences</taxon>
        <taxon>metagenomes</taxon>
        <taxon>ecological metagenomes</taxon>
    </lineage>
</organism>
<evidence type="ECO:0000313" key="2">
    <source>
        <dbReference type="EMBL" id="MPN11327.1"/>
    </source>
</evidence>
<keyword evidence="1" id="KW-0812">Transmembrane</keyword>
<keyword evidence="1" id="KW-0472">Membrane</keyword>
<dbReference type="EMBL" id="VSSQ01057533">
    <property type="protein sequence ID" value="MPN11327.1"/>
    <property type="molecule type" value="Genomic_DNA"/>
</dbReference>
<gene>
    <name evidence="2" type="ORF">SDC9_158628</name>
</gene>
<feature type="transmembrane region" description="Helical" evidence="1">
    <location>
        <begin position="59"/>
        <end position="86"/>
    </location>
</feature>
<protein>
    <submittedName>
        <fullName evidence="2">Uncharacterized protein</fullName>
    </submittedName>
</protein>
<evidence type="ECO:0000256" key="1">
    <source>
        <dbReference type="SAM" id="Phobius"/>
    </source>
</evidence>
<dbReference type="AlphaFoldDB" id="A0A645FAP1"/>
<reference evidence="2" key="1">
    <citation type="submission" date="2019-08" db="EMBL/GenBank/DDBJ databases">
        <authorList>
            <person name="Kucharzyk K."/>
            <person name="Murdoch R.W."/>
            <person name="Higgins S."/>
            <person name="Loffler F."/>
        </authorList>
    </citation>
    <scope>NUCLEOTIDE SEQUENCE</scope>
</reference>
<proteinExistence type="predicted"/>
<name>A0A645FAP1_9ZZZZ</name>